<dbReference type="CDD" id="cd19090">
    <property type="entry name" value="AKR_AKR15A-like"/>
    <property type="match status" value="1"/>
</dbReference>
<evidence type="ECO:0000259" key="2">
    <source>
        <dbReference type="Pfam" id="PF00248"/>
    </source>
</evidence>
<reference evidence="4" key="1">
    <citation type="submission" date="2016-10" db="EMBL/GenBank/DDBJ databases">
        <authorList>
            <person name="Varghese N."/>
            <person name="Submissions S."/>
        </authorList>
    </citation>
    <scope>NUCLEOTIDE SEQUENCE [LARGE SCALE GENOMIC DNA]</scope>
    <source>
        <strain evidence="4">CGMCC 4.6856</strain>
    </source>
</reference>
<dbReference type="GO" id="GO:0005829">
    <property type="term" value="C:cytosol"/>
    <property type="evidence" value="ECO:0007669"/>
    <property type="project" value="TreeGrafter"/>
</dbReference>
<dbReference type="InterPro" id="IPR023210">
    <property type="entry name" value="NADP_OxRdtase_dom"/>
</dbReference>
<feature type="region of interest" description="Disordered" evidence="1">
    <location>
        <begin position="1"/>
        <end position="22"/>
    </location>
</feature>
<proteinExistence type="predicted"/>
<dbReference type="PANTHER" id="PTHR42686">
    <property type="entry name" value="GH17980P-RELATED"/>
    <property type="match status" value="1"/>
</dbReference>
<dbReference type="RefSeq" id="WP_091183118.1">
    <property type="nucleotide sequence ID" value="NZ_FOFA01000007.1"/>
</dbReference>
<dbReference type="STRING" id="1036181.SAMN05421756_107167"/>
<dbReference type="Proteomes" id="UP000198504">
    <property type="component" value="Unassembled WGS sequence"/>
</dbReference>
<dbReference type="EMBL" id="FOFA01000007">
    <property type="protein sequence ID" value="SEQ97193.1"/>
    <property type="molecule type" value="Genomic_DNA"/>
</dbReference>
<gene>
    <name evidence="3" type="ORF">SAMN05421756_107167</name>
</gene>
<dbReference type="SUPFAM" id="SSF51430">
    <property type="entry name" value="NAD(P)-linked oxidoreductase"/>
    <property type="match status" value="1"/>
</dbReference>
<organism evidence="3 4">
    <name type="scientific">Microlunatus flavus</name>
    <dbReference type="NCBI Taxonomy" id="1036181"/>
    <lineage>
        <taxon>Bacteria</taxon>
        <taxon>Bacillati</taxon>
        <taxon>Actinomycetota</taxon>
        <taxon>Actinomycetes</taxon>
        <taxon>Propionibacteriales</taxon>
        <taxon>Propionibacteriaceae</taxon>
        <taxon>Microlunatus</taxon>
    </lineage>
</organism>
<feature type="domain" description="NADP-dependent oxidoreductase" evidence="2">
    <location>
        <begin position="42"/>
        <end position="327"/>
    </location>
</feature>
<keyword evidence="4" id="KW-1185">Reference proteome</keyword>
<evidence type="ECO:0000313" key="4">
    <source>
        <dbReference type="Proteomes" id="UP000198504"/>
    </source>
</evidence>
<evidence type="ECO:0000256" key="1">
    <source>
        <dbReference type="SAM" id="MobiDB-lite"/>
    </source>
</evidence>
<dbReference type="Gene3D" id="3.20.20.100">
    <property type="entry name" value="NADP-dependent oxidoreductase domain"/>
    <property type="match status" value="1"/>
</dbReference>
<protein>
    <submittedName>
        <fullName evidence="3">D-threo-aldose 1-dehydrogenase</fullName>
    </submittedName>
</protein>
<dbReference type="OrthoDB" id="9768851at2"/>
<dbReference type="InterPro" id="IPR036812">
    <property type="entry name" value="NAD(P)_OxRdtase_dom_sf"/>
</dbReference>
<name>A0A1H9KEA3_9ACTN</name>
<dbReference type="InterPro" id="IPR020471">
    <property type="entry name" value="AKR"/>
</dbReference>
<sequence length="342" mass="35840">MTQPEQHPGTTREGTRPGADPQLAVGSWRRALGATGLQVSAVCIGAAPLGGMPAKYGTDITDDQAVDLVRAVLGSPFRFLDTSNGYSEGRSEARIGRAVRLAGGVPDDFLLATKVDAKDGDYSGDRVRRSAEESLERLGVDHLPLLHLHDPEHHDAAALTGPGGAVEALVALRDEGVVDHLGLAGGDVSVMDRYLDLGVFEVLLTHNRWTLVDGSAGPLLERCAADGVGVVNAAVFGGGVLARPEAGITRYAYRPVRPATAAAVAAMAAACRRAGTTLGTAALQHSLRDPRVDSTVVGVSRPDRLASLLEQAVEPLPDALWEELAELRPSPEHWIDVEGSAS</sequence>
<dbReference type="AlphaFoldDB" id="A0A1H9KEA3"/>
<accession>A0A1H9KEA3</accession>
<dbReference type="GO" id="GO:0016491">
    <property type="term" value="F:oxidoreductase activity"/>
    <property type="evidence" value="ECO:0007669"/>
    <property type="project" value="InterPro"/>
</dbReference>
<dbReference type="PANTHER" id="PTHR42686:SF1">
    <property type="entry name" value="GH17980P-RELATED"/>
    <property type="match status" value="1"/>
</dbReference>
<dbReference type="Pfam" id="PF00248">
    <property type="entry name" value="Aldo_ket_red"/>
    <property type="match status" value="1"/>
</dbReference>
<evidence type="ECO:0000313" key="3">
    <source>
        <dbReference type="EMBL" id="SEQ97193.1"/>
    </source>
</evidence>